<accession>A0A917XYM5</accession>
<dbReference type="AlphaFoldDB" id="A0A917XYM5"/>
<dbReference type="InterPro" id="IPR009193">
    <property type="entry name" value="EutL_PduB"/>
</dbReference>
<organism evidence="4 5">
    <name type="scientific">Oceanobacillus indicireducens</name>
    <dbReference type="NCBI Taxonomy" id="1004261"/>
    <lineage>
        <taxon>Bacteria</taxon>
        <taxon>Bacillati</taxon>
        <taxon>Bacillota</taxon>
        <taxon>Bacilli</taxon>
        <taxon>Bacillales</taxon>
        <taxon>Bacillaceae</taxon>
        <taxon>Oceanobacillus</taxon>
    </lineage>
</organism>
<dbReference type="PROSITE" id="PS51931">
    <property type="entry name" value="BMC_CP"/>
    <property type="match status" value="2"/>
</dbReference>
<dbReference type="CDD" id="cd07050">
    <property type="entry name" value="BMC_EutL_repeat2"/>
    <property type="match status" value="1"/>
</dbReference>
<dbReference type="EMBL" id="BMOS01000010">
    <property type="protein sequence ID" value="GGN57226.1"/>
    <property type="molecule type" value="Genomic_DNA"/>
</dbReference>
<dbReference type="Pfam" id="PF00936">
    <property type="entry name" value="BMC"/>
    <property type="match status" value="1"/>
</dbReference>
<gene>
    <name evidence="4" type="ORF">GCM10007971_17970</name>
</gene>
<keyword evidence="5" id="KW-1185">Reference proteome</keyword>
<dbReference type="NCBIfam" id="TIGR04502">
    <property type="entry name" value="microcomp_EutL"/>
    <property type="match status" value="1"/>
</dbReference>
<reference evidence="4" key="2">
    <citation type="submission" date="2020-09" db="EMBL/GenBank/DDBJ databases">
        <authorList>
            <person name="Sun Q."/>
            <person name="Ohkuma M."/>
        </authorList>
    </citation>
    <scope>NUCLEOTIDE SEQUENCE</scope>
    <source>
        <strain evidence="4">JCM 17251</strain>
    </source>
</reference>
<dbReference type="Proteomes" id="UP000624041">
    <property type="component" value="Unassembled WGS sequence"/>
</dbReference>
<dbReference type="Gene3D" id="3.30.70.1710">
    <property type="match status" value="2"/>
</dbReference>
<dbReference type="RefSeq" id="WP_188856877.1">
    <property type="nucleotide sequence ID" value="NZ_BMOS01000010.1"/>
</dbReference>
<feature type="domain" description="BMC circularly permuted" evidence="3">
    <location>
        <begin position="1"/>
        <end position="110"/>
    </location>
</feature>
<dbReference type="InterPro" id="IPR044870">
    <property type="entry name" value="BMC_CP"/>
</dbReference>
<name>A0A917XYM5_9BACI</name>
<evidence type="ECO:0000259" key="3">
    <source>
        <dbReference type="PROSITE" id="PS51931"/>
    </source>
</evidence>
<dbReference type="InterPro" id="IPR000249">
    <property type="entry name" value="BMC_dom"/>
</dbReference>
<keyword evidence="2" id="KW-1283">Bacterial microcompartment</keyword>
<dbReference type="GO" id="GO:0005198">
    <property type="term" value="F:structural molecule activity"/>
    <property type="evidence" value="ECO:0007669"/>
    <property type="project" value="InterPro"/>
</dbReference>
<proteinExistence type="predicted"/>
<reference evidence="4" key="1">
    <citation type="journal article" date="2014" name="Int. J. Syst. Evol. Microbiol.">
        <title>Complete genome sequence of Corynebacterium casei LMG S-19264T (=DSM 44701T), isolated from a smear-ripened cheese.</title>
        <authorList>
            <consortium name="US DOE Joint Genome Institute (JGI-PGF)"/>
            <person name="Walter F."/>
            <person name="Albersmeier A."/>
            <person name="Kalinowski J."/>
            <person name="Ruckert C."/>
        </authorList>
    </citation>
    <scope>NUCLEOTIDE SEQUENCE</scope>
    <source>
        <strain evidence="4">JCM 17251</strain>
    </source>
</reference>
<dbReference type="SMART" id="SM00877">
    <property type="entry name" value="BMC"/>
    <property type="match status" value="2"/>
</dbReference>
<dbReference type="PIRSF" id="PIRSF012290">
    <property type="entry name" value="EutL_PduB"/>
    <property type="match status" value="1"/>
</dbReference>
<evidence type="ECO:0000313" key="5">
    <source>
        <dbReference type="Proteomes" id="UP000624041"/>
    </source>
</evidence>
<evidence type="ECO:0000256" key="2">
    <source>
        <dbReference type="ARBA" id="ARBA00024446"/>
    </source>
</evidence>
<evidence type="ECO:0000256" key="1">
    <source>
        <dbReference type="ARBA" id="ARBA00024322"/>
    </source>
</evidence>
<dbReference type="InterPro" id="IPR037233">
    <property type="entry name" value="CcmK-like_sf"/>
</dbReference>
<dbReference type="InterPro" id="IPR030983">
    <property type="entry name" value="EutL"/>
</dbReference>
<dbReference type="SUPFAM" id="SSF143414">
    <property type="entry name" value="CcmK-like"/>
    <property type="match status" value="1"/>
</dbReference>
<feature type="domain" description="BMC circularly permuted" evidence="3">
    <location>
        <begin position="111"/>
        <end position="217"/>
    </location>
</feature>
<dbReference type="NCBIfam" id="NF011934">
    <property type="entry name" value="PRK15405.1"/>
    <property type="match status" value="1"/>
</dbReference>
<comment type="subcellular location">
    <subcellularLocation>
        <location evidence="1">Bacterial microcompartment</location>
    </subcellularLocation>
</comment>
<dbReference type="GO" id="GO:0031469">
    <property type="term" value="C:bacterial microcompartment"/>
    <property type="evidence" value="ECO:0007669"/>
    <property type="project" value="UniProtKB-SubCell"/>
</dbReference>
<comment type="caution">
    <text evidence="4">The sequence shown here is derived from an EMBL/GenBank/DDBJ whole genome shotgun (WGS) entry which is preliminary data.</text>
</comment>
<protein>
    <submittedName>
        <fullName evidence="4">Microcompartment protein EutL</fullName>
    </submittedName>
</protein>
<evidence type="ECO:0000313" key="4">
    <source>
        <dbReference type="EMBL" id="GGN57226.1"/>
    </source>
</evidence>
<sequence>MKHSPIYAQVLGVKLISNVSQDLAKEFKLQSNQRSLGIITGDIDDVVYAALDEATKKAAVDVVYAESMYAGADNATSKLTGEVIGVLAGNNPEEVKSGLDAAISYMENDAFFMSANDDDSITYFAHLVSRSGTFLSNEANIRTGEALAYLIAPPLEAVYALDLALKAADVRVATFYGPPSETNFGGALLTGSQSACQAACDAFADAVQQVANDPLGY</sequence>